<dbReference type="AlphaFoldDB" id="A0A4Y9EKR7"/>
<dbReference type="RefSeq" id="WP_135247207.1">
    <property type="nucleotide sequence ID" value="NZ_SIHO01000004.1"/>
</dbReference>
<comment type="subcellular location">
    <subcellularLocation>
        <location evidence="4">Cytoplasm</location>
    </subcellularLocation>
</comment>
<dbReference type="EC" id="3.6.1.9" evidence="4"/>
<proteinExistence type="inferred from homology"/>
<keyword evidence="6" id="KW-1185">Reference proteome</keyword>
<dbReference type="PIRSF" id="PIRSF006305">
    <property type="entry name" value="Maf"/>
    <property type="match status" value="1"/>
</dbReference>
<comment type="caution">
    <text evidence="5">The sequence shown here is derived from an EMBL/GenBank/DDBJ whole genome shotgun (WGS) entry which is preliminary data.</text>
</comment>
<evidence type="ECO:0000256" key="2">
    <source>
        <dbReference type="ARBA" id="ARBA00022801"/>
    </source>
</evidence>
<evidence type="ECO:0000256" key="3">
    <source>
        <dbReference type="ARBA" id="ARBA00023080"/>
    </source>
</evidence>
<comment type="cofactor">
    <cofactor evidence="1 4">
        <name>a divalent metal cation</name>
        <dbReference type="ChEBI" id="CHEBI:60240"/>
    </cofactor>
</comment>
<organism evidence="5 6">
    <name type="scientific">Glacieibacterium arshaanense</name>
    <dbReference type="NCBI Taxonomy" id="2511025"/>
    <lineage>
        <taxon>Bacteria</taxon>
        <taxon>Pseudomonadati</taxon>
        <taxon>Pseudomonadota</taxon>
        <taxon>Alphaproteobacteria</taxon>
        <taxon>Sphingomonadales</taxon>
        <taxon>Sphingosinicellaceae</taxon>
        <taxon>Glacieibacterium</taxon>
    </lineage>
</organism>
<dbReference type="NCBIfam" id="TIGR00172">
    <property type="entry name" value="maf"/>
    <property type="match status" value="1"/>
</dbReference>
<evidence type="ECO:0000256" key="1">
    <source>
        <dbReference type="ARBA" id="ARBA00001968"/>
    </source>
</evidence>
<name>A0A4Y9EKR7_9SPHN</name>
<dbReference type="GO" id="GO:0009117">
    <property type="term" value="P:nucleotide metabolic process"/>
    <property type="evidence" value="ECO:0007669"/>
    <property type="project" value="UniProtKB-KW"/>
</dbReference>
<sequence>MDTLILASQSSARRAMLSAAGVAFEAVSPNVDEEGIRDALLARGAPPRDIADALAETKAVKLSRRFPTALVLGADQILVTADGQILDKPGTRDRAAAQLRSLMGKQHQLVSAAVIAQNGEAVWRKIDTARLTMRPLSDAFVEGYLDAEADHVIHCVGAYRIEALGAQLFTRVAGDHFTIQGLPLLAVLDFLRTRGVLAI</sequence>
<dbReference type="InterPro" id="IPR029001">
    <property type="entry name" value="ITPase-like_fam"/>
</dbReference>
<comment type="similarity">
    <text evidence="4">Belongs to the Maf family.</text>
</comment>
<feature type="active site" description="Proton acceptor" evidence="4">
    <location>
        <position position="75"/>
    </location>
</feature>
<comment type="catalytic activity">
    <reaction evidence="4">
        <text>a 2'-deoxyribonucleoside 5'-triphosphate + H2O = a 2'-deoxyribonucleoside 5'-phosphate + diphosphate + H(+)</text>
        <dbReference type="Rhea" id="RHEA:44644"/>
        <dbReference type="ChEBI" id="CHEBI:15377"/>
        <dbReference type="ChEBI" id="CHEBI:15378"/>
        <dbReference type="ChEBI" id="CHEBI:33019"/>
        <dbReference type="ChEBI" id="CHEBI:61560"/>
        <dbReference type="ChEBI" id="CHEBI:65317"/>
        <dbReference type="EC" id="3.6.1.9"/>
    </reaction>
</comment>
<comment type="caution">
    <text evidence="4">Lacks conserved residue(s) required for the propagation of feature annotation.</text>
</comment>
<gene>
    <name evidence="5" type="primary">maf</name>
    <name evidence="5" type="ORF">EUV02_14795</name>
</gene>
<dbReference type="Proteomes" id="UP000297737">
    <property type="component" value="Unassembled WGS sequence"/>
</dbReference>
<dbReference type="PANTHER" id="PTHR43213:SF5">
    <property type="entry name" value="BIFUNCTIONAL DTTP_UTP PYROPHOSPHATASE_METHYLTRANSFERASE PROTEIN-RELATED"/>
    <property type="match status" value="1"/>
</dbReference>
<evidence type="ECO:0000256" key="4">
    <source>
        <dbReference type="HAMAP-Rule" id="MF_00528"/>
    </source>
</evidence>
<comment type="catalytic activity">
    <reaction evidence="4">
        <text>a ribonucleoside 5'-triphosphate + H2O = a ribonucleoside 5'-phosphate + diphosphate + H(+)</text>
        <dbReference type="Rhea" id="RHEA:23996"/>
        <dbReference type="ChEBI" id="CHEBI:15377"/>
        <dbReference type="ChEBI" id="CHEBI:15378"/>
        <dbReference type="ChEBI" id="CHEBI:33019"/>
        <dbReference type="ChEBI" id="CHEBI:58043"/>
        <dbReference type="ChEBI" id="CHEBI:61557"/>
        <dbReference type="EC" id="3.6.1.9"/>
    </reaction>
</comment>
<dbReference type="OrthoDB" id="9813962at2"/>
<dbReference type="HAMAP" id="MF_00528">
    <property type="entry name" value="Maf"/>
    <property type="match status" value="1"/>
</dbReference>
<dbReference type="SUPFAM" id="SSF52972">
    <property type="entry name" value="ITPase-like"/>
    <property type="match status" value="1"/>
</dbReference>
<accession>A0A4Y9EKR7</accession>
<dbReference type="EMBL" id="SIHO01000004">
    <property type="protein sequence ID" value="TFU00440.1"/>
    <property type="molecule type" value="Genomic_DNA"/>
</dbReference>
<dbReference type="GO" id="GO:0005737">
    <property type="term" value="C:cytoplasm"/>
    <property type="evidence" value="ECO:0007669"/>
    <property type="project" value="UniProtKB-SubCell"/>
</dbReference>
<evidence type="ECO:0000313" key="6">
    <source>
        <dbReference type="Proteomes" id="UP000297737"/>
    </source>
</evidence>
<keyword evidence="4" id="KW-0963">Cytoplasm</keyword>
<dbReference type="Gene3D" id="3.90.950.10">
    <property type="match status" value="1"/>
</dbReference>
<dbReference type="CDD" id="cd00555">
    <property type="entry name" value="Maf"/>
    <property type="match status" value="1"/>
</dbReference>
<dbReference type="InterPro" id="IPR003697">
    <property type="entry name" value="Maf-like"/>
</dbReference>
<dbReference type="PANTHER" id="PTHR43213">
    <property type="entry name" value="BIFUNCTIONAL DTTP/UTP PYROPHOSPHATASE/METHYLTRANSFERASE PROTEIN-RELATED"/>
    <property type="match status" value="1"/>
</dbReference>
<dbReference type="GO" id="GO:0047429">
    <property type="term" value="F:nucleoside triphosphate diphosphatase activity"/>
    <property type="evidence" value="ECO:0007669"/>
    <property type="project" value="UniProtKB-EC"/>
</dbReference>
<keyword evidence="3 4" id="KW-0546">Nucleotide metabolism</keyword>
<protein>
    <recommendedName>
        <fullName evidence="4">Nucleoside triphosphate pyrophosphatase</fullName>
        <ecNumber evidence="4">3.6.1.9</ecNumber>
    </recommendedName>
    <alternativeName>
        <fullName evidence="4">Nucleotide pyrophosphatase</fullName>
        <shortName evidence="4">Nucleotide PPase</shortName>
    </alternativeName>
</protein>
<keyword evidence="2 4" id="KW-0378">Hydrolase</keyword>
<dbReference type="Pfam" id="PF02545">
    <property type="entry name" value="Maf"/>
    <property type="match status" value="1"/>
</dbReference>
<evidence type="ECO:0000313" key="5">
    <source>
        <dbReference type="EMBL" id="TFU00440.1"/>
    </source>
</evidence>
<reference evidence="5 6" key="1">
    <citation type="submission" date="2019-02" db="EMBL/GenBank/DDBJ databases">
        <title>Polymorphobacter sp. isolated from the lake at the Tibet of China.</title>
        <authorList>
            <person name="Li A."/>
        </authorList>
    </citation>
    <scope>NUCLEOTIDE SEQUENCE [LARGE SCALE GENOMIC DNA]</scope>
    <source>
        <strain evidence="5 6">DJ1R-1</strain>
    </source>
</reference>
<comment type="function">
    <text evidence="4">Nucleoside triphosphate pyrophosphatase. May have a dual role in cell division arrest and in preventing the incorporation of modified nucleotides into cellular nucleic acids.</text>
</comment>